<dbReference type="EMBL" id="JACVVK020000113">
    <property type="protein sequence ID" value="KAK7491596.1"/>
    <property type="molecule type" value="Genomic_DNA"/>
</dbReference>
<proteinExistence type="predicted"/>
<sequence>MLERDKVSTEKKDNPTHDLGEMVCTIAPVSSTLTARSVYLQHKPGSETEAVRTSSLSPSPASSVSQQVFLRTSLSCTQVGT</sequence>
<comment type="caution">
    <text evidence="2">The sequence shown here is derived from an EMBL/GenBank/DDBJ whole genome shotgun (WGS) entry which is preliminary data.</text>
</comment>
<organism evidence="2 3">
    <name type="scientific">Batillaria attramentaria</name>
    <dbReference type="NCBI Taxonomy" id="370345"/>
    <lineage>
        <taxon>Eukaryota</taxon>
        <taxon>Metazoa</taxon>
        <taxon>Spiralia</taxon>
        <taxon>Lophotrochozoa</taxon>
        <taxon>Mollusca</taxon>
        <taxon>Gastropoda</taxon>
        <taxon>Caenogastropoda</taxon>
        <taxon>Sorbeoconcha</taxon>
        <taxon>Cerithioidea</taxon>
        <taxon>Batillariidae</taxon>
        <taxon>Batillaria</taxon>
    </lineage>
</organism>
<feature type="region of interest" description="Disordered" evidence="1">
    <location>
        <begin position="44"/>
        <end position="64"/>
    </location>
</feature>
<reference evidence="2 3" key="1">
    <citation type="journal article" date="2023" name="Sci. Data">
        <title>Genome assembly of the Korean intertidal mud-creeper Batillaria attramentaria.</title>
        <authorList>
            <person name="Patra A.K."/>
            <person name="Ho P.T."/>
            <person name="Jun S."/>
            <person name="Lee S.J."/>
            <person name="Kim Y."/>
            <person name="Won Y.J."/>
        </authorList>
    </citation>
    <scope>NUCLEOTIDE SEQUENCE [LARGE SCALE GENOMIC DNA]</scope>
    <source>
        <strain evidence="2">Wonlab-2016</strain>
    </source>
</reference>
<accession>A0ABD0KX07</accession>
<gene>
    <name evidence="2" type="ORF">BaRGS_00017235</name>
</gene>
<dbReference type="AlphaFoldDB" id="A0ABD0KX07"/>
<feature type="compositionally biased region" description="Low complexity" evidence="1">
    <location>
        <begin position="54"/>
        <end position="64"/>
    </location>
</feature>
<keyword evidence="3" id="KW-1185">Reference proteome</keyword>
<dbReference type="Proteomes" id="UP001519460">
    <property type="component" value="Unassembled WGS sequence"/>
</dbReference>
<evidence type="ECO:0000313" key="2">
    <source>
        <dbReference type="EMBL" id="KAK7491596.1"/>
    </source>
</evidence>
<protein>
    <submittedName>
        <fullName evidence="2">Uncharacterized protein</fullName>
    </submittedName>
</protein>
<evidence type="ECO:0000256" key="1">
    <source>
        <dbReference type="SAM" id="MobiDB-lite"/>
    </source>
</evidence>
<evidence type="ECO:0000313" key="3">
    <source>
        <dbReference type="Proteomes" id="UP001519460"/>
    </source>
</evidence>
<name>A0ABD0KX07_9CAEN</name>